<protein>
    <submittedName>
        <fullName evidence="2">Uncharacterized protein</fullName>
    </submittedName>
</protein>
<dbReference type="EMBL" id="JABBFW010000045">
    <property type="protein sequence ID" value="NML18923.1"/>
    <property type="molecule type" value="Genomic_DNA"/>
</dbReference>
<gene>
    <name evidence="2" type="ORF">HHL10_28525</name>
</gene>
<keyword evidence="1" id="KW-0175">Coiled coil</keyword>
<dbReference type="Proteomes" id="UP000574067">
    <property type="component" value="Unassembled WGS sequence"/>
</dbReference>
<organism evidence="2 3">
    <name type="scientific">Azohydromonas caseinilytica</name>
    <dbReference type="NCBI Taxonomy" id="2728836"/>
    <lineage>
        <taxon>Bacteria</taxon>
        <taxon>Pseudomonadati</taxon>
        <taxon>Pseudomonadota</taxon>
        <taxon>Betaproteobacteria</taxon>
        <taxon>Burkholderiales</taxon>
        <taxon>Sphaerotilaceae</taxon>
        <taxon>Azohydromonas</taxon>
    </lineage>
</organism>
<accession>A0A848FL13</accession>
<evidence type="ECO:0000313" key="3">
    <source>
        <dbReference type="Proteomes" id="UP000574067"/>
    </source>
</evidence>
<keyword evidence="3" id="KW-1185">Reference proteome</keyword>
<evidence type="ECO:0000313" key="2">
    <source>
        <dbReference type="EMBL" id="NML18923.1"/>
    </source>
</evidence>
<dbReference type="RefSeq" id="WP_169163824.1">
    <property type="nucleotide sequence ID" value="NZ_JABBFW010000045.1"/>
</dbReference>
<comment type="caution">
    <text evidence="2">The sequence shown here is derived from an EMBL/GenBank/DDBJ whole genome shotgun (WGS) entry which is preliminary data.</text>
</comment>
<feature type="coiled-coil region" evidence="1">
    <location>
        <begin position="73"/>
        <end position="100"/>
    </location>
</feature>
<evidence type="ECO:0000256" key="1">
    <source>
        <dbReference type="SAM" id="Coils"/>
    </source>
</evidence>
<dbReference type="AlphaFoldDB" id="A0A848FL13"/>
<reference evidence="2 3" key="1">
    <citation type="submission" date="2020-04" db="EMBL/GenBank/DDBJ databases">
        <title>Azohydromonas sp. isolated from soil.</title>
        <authorList>
            <person name="Dahal R.H."/>
        </authorList>
    </citation>
    <scope>NUCLEOTIDE SEQUENCE [LARGE SCALE GENOMIC DNA]</scope>
    <source>
        <strain evidence="2 3">G-1-1-14</strain>
    </source>
</reference>
<sequence>MARHKSERGAVAWWVLGAVAVLALLAWWGRDAGSGPAQAAAPEAVKPAASAAAATTASAPASAPRAPFTPAALAARQRERAMWQQRLEQAQQTLEAYRASTRYPHEARPLAEQPDQVRPNLPIEEDAPLRLADGRAARGVHLRTSQERVFVQGDESVRLSLSLRGDDGAVLPLRVVRATAREVPPPNTGSLYPVVPVNFNDEGLDGDLQARDGVQGVRLQPERQGFAGLSGQLRVEVVLQHAGQEAVVFFDMVLTGAPGAVWTGSVREALEEGSLNFYLGAEVRVPGRYVVTGRVDDATGRPLALLSFNDEVGAGAQEFRLSLFGKLVRDAQPVFPLTLRDVEAFLLRPDSFPDRSLMARRTGTVLVTRHHPLAAFSPAEWQSEERSRYLAELQRDVSEAQGRLTQLGPSR</sequence>
<proteinExistence type="predicted"/>
<name>A0A848FL13_9BURK</name>